<dbReference type="EMBL" id="CP002048">
    <property type="protein sequence ID" value="ADI01505.1"/>
    <property type="molecule type" value="Genomic_DNA"/>
</dbReference>
<sequence>MDAIAAVRGPSLVEFPPNAKTRTSKTQFQQALNEAAKDYDNDKNDEKLKEACQELESVLVYQMIRAMRSTVPKGGLIDEGFGGEVFESMLDEEFARQMAKTGSTGLADLIFRQLTICRKSR</sequence>
<evidence type="ECO:0000313" key="2">
    <source>
        <dbReference type="EMBL" id="ADI01505.1"/>
    </source>
</evidence>
<dbReference type="eggNOG" id="COG3951">
    <property type="taxonomic scope" value="Bacteria"/>
</dbReference>
<dbReference type="Proteomes" id="UP000000378">
    <property type="component" value="Chromosome"/>
</dbReference>
<feature type="domain" description="Flagellar protein FlgJ N-terminal" evidence="1">
    <location>
        <begin position="66"/>
        <end position="113"/>
    </location>
</feature>
<gene>
    <name evidence="2" type="ordered locus">Slip_0725</name>
</gene>
<reference evidence="2 3" key="2">
    <citation type="journal article" date="2010" name="Stand. Genomic Sci.">
        <title>Complete genome sequence of Syntrophothermus lipocalidus type strain (TGB-C1).</title>
        <authorList>
            <person name="Djao O.D."/>
            <person name="Zhang X."/>
            <person name="Lucas S."/>
            <person name="Lapidus A."/>
            <person name="Del Rio T.G."/>
            <person name="Nolan M."/>
            <person name="Tice H."/>
            <person name="Cheng J.F."/>
            <person name="Han C."/>
            <person name="Tapia R."/>
            <person name="Goodwin L."/>
            <person name="Pitluck S."/>
            <person name="Liolios K."/>
            <person name="Ivanova N."/>
            <person name="Mavromatis K."/>
            <person name="Mikhailova N."/>
            <person name="Ovchinnikova G."/>
            <person name="Pati A."/>
            <person name="Brambilla E."/>
            <person name="Chen A."/>
            <person name="Palaniappan K."/>
            <person name="Land M."/>
            <person name="Hauser L."/>
            <person name="Chang Y.J."/>
            <person name="Jeffries C.D."/>
            <person name="Rohde M."/>
            <person name="Sikorski J."/>
            <person name="Spring S."/>
            <person name="Goker M."/>
            <person name="Detter J.C."/>
            <person name="Woyke T."/>
            <person name="Bristow J."/>
            <person name="Eisen J.A."/>
            <person name="Markowitz V."/>
            <person name="Hugenholtz P."/>
            <person name="Kyrpides N.C."/>
            <person name="Klenk H.P."/>
        </authorList>
    </citation>
    <scope>NUCLEOTIDE SEQUENCE [LARGE SCALE GENOMIC DNA]</scope>
    <source>
        <strain evidence="3">DSM 12680 / TGB-C1</strain>
    </source>
</reference>
<organism evidence="2 3">
    <name type="scientific">Syntrophothermus lipocalidus (strain DSM 12680 / TGB-C1)</name>
    <dbReference type="NCBI Taxonomy" id="643648"/>
    <lineage>
        <taxon>Bacteria</taxon>
        <taxon>Bacillati</taxon>
        <taxon>Bacillota</taxon>
        <taxon>Clostridia</taxon>
        <taxon>Eubacteriales</taxon>
        <taxon>Syntrophomonadaceae</taxon>
        <taxon>Syntrophothermus</taxon>
    </lineage>
</organism>
<evidence type="ECO:0000313" key="3">
    <source>
        <dbReference type="Proteomes" id="UP000000378"/>
    </source>
</evidence>
<dbReference type="Pfam" id="PF10135">
    <property type="entry name" value="Rod-binding"/>
    <property type="match status" value="1"/>
</dbReference>
<evidence type="ECO:0000259" key="1">
    <source>
        <dbReference type="Pfam" id="PF10135"/>
    </source>
</evidence>
<accession>D7CLC0</accession>
<dbReference type="RefSeq" id="WP_013174907.1">
    <property type="nucleotide sequence ID" value="NC_014220.1"/>
</dbReference>
<protein>
    <submittedName>
        <fullName evidence="2">Flagellar protein FlgJ</fullName>
    </submittedName>
</protein>
<name>D7CLC0_SYNLT</name>
<dbReference type="OrthoDB" id="9796740at2"/>
<dbReference type="KEGG" id="slp:Slip_0725"/>
<keyword evidence="2" id="KW-0969">Cilium</keyword>
<keyword evidence="2" id="KW-0282">Flagellum</keyword>
<reference evidence="3" key="1">
    <citation type="journal article" date="2010" name="Stand. Genomic Sci.">
        <title>Complete genome sequence of Syntrophothermus lipocalidus type strain (TGB-C1T).</title>
        <authorList>
            <consortium name="US DOE Joint Genome Institute (JGI-PGF)"/>
            <person name="Djao O."/>
            <person name="Zhang X."/>
            <person name="Lucas S."/>
            <person name="Lapidus A."/>
            <person name="Glavina Del Rio T."/>
            <person name="Nolan M."/>
            <person name="Tice H."/>
            <person name="Cheng J."/>
            <person name="Han C."/>
            <person name="Tapia R."/>
            <person name="Goodwin L."/>
            <person name="Pitluck S."/>
            <person name="Liolios K."/>
            <person name="Ivanova N."/>
            <person name="Mavromatis K."/>
            <person name="Mikhailova N."/>
            <person name="Ovchinnikova G."/>
            <person name="Pati A."/>
            <person name="Brambilla E."/>
            <person name="Chen A."/>
            <person name="Palaniappan K."/>
            <person name="Land M."/>
            <person name="Hauser L."/>
            <person name="Chang Y."/>
            <person name="Jeffries C."/>
            <person name="Rohde M."/>
            <person name="Sikorski J."/>
            <person name="Spring S."/>
            <person name="Goker M."/>
            <person name="Detter J."/>
            <person name="Woyke T."/>
            <person name="Bristow J."/>
            <person name="Eisen J."/>
            <person name="Markowitz V."/>
            <person name="Hugenholtz P."/>
            <person name="Kyrpides N."/>
            <person name="Klenk H."/>
        </authorList>
    </citation>
    <scope>NUCLEOTIDE SEQUENCE [LARGE SCALE GENOMIC DNA]</scope>
    <source>
        <strain evidence="3">DSM 12680 / TGB-C1</strain>
    </source>
</reference>
<dbReference type="InterPro" id="IPR019301">
    <property type="entry name" value="Flagellar_prot_FlgJ_N"/>
</dbReference>
<dbReference type="AlphaFoldDB" id="D7CLC0"/>
<keyword evidence="3" id="KW-1185">Reference proteome</keyword>
<keyword evidence="2" id="KW-0966">Cell projection</keyword>
<proteinExistence type="predicted"/>
<dbReference type="STRING" id="643648.Slip_0725"/>
<dbReference type="HOGENOM" id="CLU_155700_0_0_9"/>